<evidence type="ECO:0000313" key="2">
    <source>
        <dbReference type="Proteomes" id="UP001201812"/>
    </source>
</evidence>
<sequence>MAIANLTNVKSDNELNTWLSQLRNNGDLAAVAFHHLYSAAHLTAIRNKLFELTKSHKNFHAVTYEFKQDKKAELKAVYDPQITNAQSTSPARNIEGNLIANMKSFIHVIVYLKVDSNWQIVSSFRAQDEVLLQRRIDPILAVYCQSPASSRSASVLPRNPSSNAGKPELIQKENGDIWYNHPSGWTVLYGRKSDEEE</sequence>
<dbReference type="EMBL" id="JAKKPZ010000973">
    <property type="protein sequence ID" value="KAI1691253.1"/>
    <property type="molecule type" value="Genomic_DNA"/>
</dbReference>
<dbReference type="Proteomes" id="UP001201812">
    <property type="component" value="Unassembled WGS sequence"/>
</dbReference>
<gene>
    <name evidence="1" type="ORF">DdX_21994</name>
</gene>
<accession>A0AAD4QUS6</accession>
<protein>
    <submittedName>
        <fullName evidence="1">Uncharacterized protein</fullName>
    </submittedName>
</protein>
<evidence type="ECO:0000313" key="1">
    <source>
        <dbReference type="EMBL" id="KAI1691253.1"/>
    </source>
</evidence>
<comment type="caution">
    <text evidence="1">The sequence shown here is derived from an EMBL/GenBank/DDBJ whole genome shotgun (WGS) entry which is preliminary data.</text>
</comment>
<reference evidence="1" key="1">
    <citation type="submission" date="2022-01" db="EMBL/GenBank/DDBJ databases">
        <title>Genome Sequence Resource for Two Populations of Ditylenchus destructor, the Migratory Endoparasitic Phytonematode.</title>
        <authorList>
            <person name="Zhang H."/>
            <person name="Lin R."/>
            <person name="Xie B."/>
        </authorList>
    </citation>
    <scope>NUCLEOTIDE SEQUENCE</scope>
    <source>
        <strain evidence="1">BazhouSP</strain>
    </source>
</reference>
<name>A0AAD4QUS6_9BILA</name>
<keyword evidence="2" id="KW-1185">Reference proteome</keyword>
<organism evidence="1 2">
    <name type="scientific">Ditylenchus destructor</name>
    <dbReference type="NCBI Taxonomy" id="166010"/>
    <lineage>
        <taxon>Eukaryota</taxon>
        <taxon>Metazoa</taxon>
        <taxon>Ecdysozoa</taxon>
        <taxon>Nematoda</taxon>
        <taxon>Chromadorea</taxon>
        <taxon>Rhabditida</taxon>
        <taxon>Tylenchina</taxon>
        <taxon>Tylenchomorpha</taxon>
        <taxon>Sphaerularioidea</taxon>
        <taxon>Anguinidae</taxon>
        <taxon>Anguininae</taxon>
        <taxon>Ditylenchus</taxon>
    </lineage>
</organism>
<dbReference type="AlphaFoldDB" id="A0AAD4QUS6"/>
<proteinExistence type="predicted"/>